<dbReference type="Pfam" id="PF05195">
    <property type="entry name" value="AMP_N"/>
    <property type="match status" value="1"/>
</dbReference>
<dbReference type="RefSeq" id="WP_143822210.1">
    <property type="nucleotide sequence ID" value="NZ_MBTF01000013.1"/>
</dbReference>
<evidence type="ECO:0000313" key="14">
    <source>
        <dbReference type="Proteomes" id="UP000189739"/>
    </source>
</evidence>
<protein>
    <recommendedName>
        <fullName evidence="4">Xaa-Pro aminopeptidase</fullName>
        <ecNumber evidence="4">3.4.11.9</ecNumber>
    </recommendedName>
</protein>
<organism evidence="13 14">
    <name type="scientific">Mucilaginibacter pedocola</name>
    <dbReference type="NCBI Taxonomy" id="1792845"/>
    <lineage>
        <taxon>Bacteria</taxon>
        <taxon>Pseudomonadati</taxon>
        <taxon>Bacteroidota</taxon>
        <taxon>Sphingobacteriia</taxon>
        <taxon>Sphingobacteriales</taxon>
        <taxon>Sphingobacteriaceae</taxon>
        <taxon>Mucilaginibacter</taxon>
    </lineage>
</organism>
<dbReference type="Proteomes" id="UP000189739">
    <property type="component" value="Unassembled WGS sequence"/>
</dbReference>
<dbReference type="OrthoDB" id="9806388at2"/>
<evidence type="ECO:0000256" key="7">
    <source>
        <dbReference type="ARBA" id="ARBA00022801"/>
    </source>
</evidence>
<evidence type="ECO:0000256" key="3">
    <source>
        <dbReference type="ARBA" id="ARBA00008766"/>
    </source>
</evidence>
<name>A0A1S9PEK4_9SPHI</name>
<dbReference type="InterPro" id="IPR052433">
    <property type="entry name" value="X-Pro_dipept-like"/>
</dbReference>
<evidence type="ECO:0000256" key="4">
    <source>
        <dbReference type="ARBA" id="ARBA00012574"/>
    </source>
</evidence>
<evidence type="ECO:0000259" key="12">
    <source>
        <dbReference type="SMART" id="SM01011"/>
    </source>
</evidence>
<dbReference type="Pfam" id="PF00557">
    <property type="entry name" value="Peptidase_M24"/>
    <property type="match status" value="1"/>
</dbReference>
<evidence type="ECO:0000256" key="9">
    <source>
        <dbReference type="ARBA" id="ARBA00023211"/>
    </source>
</evidence>
<dbReference type="PANTHER" id="PTHR43226">
    <property type="entry name" value="XAA-PRO AMINOPEPTIDASE 3"/>
    <property type="match status" value="1"/>
</dbReference>
<dbReference type="GO" id="GO:0070006">
    <property type="term" value="F:metalloaminopeptidase activity"/>
    <property type="evidence" value="ECO:0007669"/>
    <property type="project" value="InterPro"/>
</dbReference>
<evidence type="ECO:0000256" key="5">
    <source>
        <dbReference type="ARBA" id="ARBA00022670"/>
    </source>
</evidence>
<keyword evidence="5" id="KW-0645">Protease</keyword>
<dbReference type="Gene3D" id="3.90.230.10">
    <property type="entry name" value="Creatinase/methionine aminopeptidase superfamily"/>
    <property type="match status" value="1"/>
</dbReference>
<dbReference type="InterPro" id="IPR029149">
    <property type="entry name" value="Creatin/AminoP/Spt16_N"/>
</dbReference>
<feature type="domain" description="Aminopeptidase P N-terminal" evidence="12">
    <location>
        <begin position="36"/>
        <end position="173"/>
    </location>
</feature>
<comment type="caution">
    <text evidence="13">The sequence shown here is derived from an EMBL/GenBank/DDBJ whole genome shotgun (WGS) entry which is preliminary data.</text>
</comment>
<evidence type="ECO:0000256" key="1">
    <source>
        <dbReference type="ARBA" id="ARBA00001424"/>
    </source>
</evidence>
<dbReference type="InterPro" id="IPR007865">
    <property type="entry name" value="Aminopep_P_N"/>
</dbReference>
<dbReference type="SMART" id="SM01011">
    <property type="entry name" value="AMP_N"/>
    <property type="match status" value="1"/>
</dbReference>
<keyword evidence="6 10" id="KW-0479">Metal-binding</keyword>
<feature type="chain" id="PRO_5012820380" description="Xaa-Pro aminopeptidase" evidence="11">
    <location>
        <begin position="24"/>
        <end position="544"/>
    </location>
</feature>
<dbReference type="STRING" id="1792845.BC343_28260"/>
<dbReference type="SUPFAM" id="SSF55920">
    <property type="entry name" value="Creatinase/aminopeptidase"/>
    <property type="match status" value="1"/>
</dbReference>
<dbReference type="PROSITE" id="PS00491">
    <property type="entry name" value="PROLINE_PEPTIDASE"/>
    <property type="match status" value="1"/>
</dbReference>
<dbReference type="AlphaFoldDB" id="A0A1S9PEK4"/>
<reference evidence="13 14" key="1">
    <citation type="submission" date="2016-07" db="EMBL/GenBank/DDBJ databases">
        <title>Genomic analysis of zinc-resistant bacterium Mucilaginibacter pedocola TBZ30.</title>
        <authorList>
            <person name="Huang J."/>
            <person name="Tang J."/>
        </authorList>
    </citation>
    <scope>NUCLEOTIDE SEQUENCE [LARGE SCALE GENOMIC DNA]</scope>
    <source>
        <strain evidence="13 14">TBZ30</strain>
    </source>
</reference>
<feature type="signal peptide" evidence="11">
    <location>
        <begin position="1"/>
        <end position="23"/>
    </location>
</feature>
<dbReference type="InterPro" id="IPR000994">
    <property type="entry name" value="Pept_M24"/>
</dbReference>
<dbReference type="InterPro" id="IPR001131">
    <property type="entry name" value="Peptidase_M24B_aminopep-P_CS"/>
</dbReference>
<comment type="similarity">
    <text evidence="3 10">Belongs to the peptidase M24B family.</text>
</comment>
<accession>A0A1S9PEK4</accession>
<evidence type="ECO:0000256" key="10">
    <source>
        <dbReference type="RuleBase" id="RU000590"/>
    </source>
</evidence>
<dbReference type="PANTHER" id="PTHR43226:SF4">
    <property type="entry name" value="XAA-PRO AMINOPEPTIDASE 3"/>
    <property type="match status" value="1"/>
</dbReference>
<keyword evidence="14" id="KW-1185">Reference proteome</keyword>
<evidence type="ECO:0000313" key="13">
    <source>
        <dbReference type="EMBL" id="OOQ59386.1"/>
    </source>
</evidence>
<dbReference type="EMBL" id="MBTF01000013">
    <property type="protein sequence ID" value="OOQ59386.1"/>
    <property type="molecule type" value="Genomic_DNA"/>
</dbReference>
<dbReference type="CDD" id="cd01087">
    <property type="entry name" value="Prolidase"/>
    <property type="match status" value="1"/>
</dbReference>
<keyword evidence="7" id="KW-0378">Hydrolase</keyword>
<evidence type="ECO:0000256" key="8">
    <source>
        <dbReference type="ARBA" id="ARBA00023049"/>
    </source>
</evidence>
<gene>
    <name evidence="13" type="ORF">BC343_28260</name>
</gene>
<dbReference type="GO" id="GO:0006508">
    <property type="term" value="P:proteolysis"/>
    <property type="evidence" value="ECO:0007669"/>
    <property type="project" value="UniProtKB-KW"/>
</dbReference>
<dbReference type="InterPro" id="IPR036005">
    <property type="entry name" value="Creatinase/aminopeptidase-like"/>
</dbReference>
<dbReference type="GO" id="GO:0030145">
    <property type="term" value="F:manganese ion binding"/>
    <property type="evidence" value="ECO:0007669"/>
    <property type="project" value="InterPro"/>
</dbReference>
<dbReference type="SUPFAM" id="SSF53092">
    <property type="entry name" value="Creatinase/prolidase N-terminal domain"/>
    <property type="match status" value="1"/>
</dbReference>
<evidence type="ECO:0000256" key="6">
    <source>
        <dbReference type="ARBA" id="ARBA00022723"/>
    </source>
</evidence>
<evidence type="ECO:0000256" key="2">
    <source>
        <dbReference type="ARBA" id="ARBA00001936"/>
    </source>
</evidence>
<sequence>MKLLYKFSLMAALACGATAPAIAQTVVTEKLPTDYLSASFHAGRRQALRDKMPANSVAVIFAFPEEVFSNDVNYVFHQNPDLYYFSGYKEPNSMLLIFKDMQGSGADAYNEVIFVQKRDAAREQWTGKRLGVEGAKNQLGFKTAYVGTEFAAFPIDFKKFSTVLYDGIPGDVGADVSKGSLSDLVNNFKAKAEIKDMDKGLMADLSLIAQRGTPKNIDRIMAYLKPKMEQPVYKNNELLQALVAKPDSVTLMDFKAKIGGAMGGMVQYDDAVTALRGVKQPEELALIKKSVQISSLAHAEAMRAVKPKMSERELEGIMLYVHKKYGAEDEGYPPIVGAGGNGCILHYEENNATEVQNQLVLMDVGAEYHGYSADVTRTFPANGKFTEAQKAIYQLVYDAQEAVFPLCKDGVPYGSLEQKTQEVLAAGLIKLGIIKDEKDVRKYYPHGVSHHLGLDVHDKGSYGGNLETGMVITVEPGIYIPAGSPCDKKWWNIGVRIEDDIQIGKDKGINLSKDAPRTWQAVEKMAAEASIFDAGKFPALNTLK</sequence>
<keyword evidence="8" id="KW-0482">Metalloprotease</keyword>
<evidence type="ECO:0000256" key="11">
    <source>
        <dbReference type="SAM" id="SignalP"/>
    </source>
</evidence>
<keyword evidence="11" id="KW-0732">Signal</keyword>
<keyword evidence="9" id="KW-0464">Manganese</keyword>
<dbReference type="Gene3D" id="3.40.350.10">
    <property type="entry name" value="Creatinase/prolidase N-terminal domain"/>
    <property type="match status" value="1"/>
</dbReference>
<comment type="cofactor">
    <cofactor evidence="2">
        <name>Mn(2+)</name>
        <dbReference type="ChEBI" id="CHEBI:29035"/>
    </cofactor>
</comment>
<comment type="catalytic activity">
    <reaction evidence="1">
        <text>Release of any N-terminal amino acid, including proline, that is linked to proline, even from a dipeptide or tripeptide.</text>
        <dbReference type="EC" id="3.4.11.9"/>
    </reaction>
</comment>
<dbReference type="EC" id="3.4.11.9" evidence="4"/>
<proteinExistence type="inferred from homology"/>